<dbReference type="InterPro" id="IPR007710">
    <property type="entry name" value="Nucleoside_deoxyribTrfase"/>
</dbReference>
<comment type="catalytic activity">
    <reaction evidence="6">
        <text>a pyrimidine 2'-deoxyribonucleoside 5'-phosphate + H2O = a pyrimidine nucleobase + 2-deoxy-D-ribose 5-phosphate</text>
        <dbReference type="Rhea" id="RHEA:57852"/>
        <dbReference type="ChEBI" id="CHEBI:15377"/>
        <dbReference type="ChEBI" id="CHEBI:26432"/>
        <dbReference type="ChEBI" id="CHEBI:62877"/>
        <dbReference type="ChEBI" id="CHEBI:142209"/>
    </reaction>
</comment>
<name>A0A399T763_9BACT</name>
<evidence type="ECO:0000256" key="3">
    <source>
        <dbReference type="ARBA" id="ARBA00023080"/>
    </source>
</evidence>
<evidence type="ECO:0000256" key="1">
    <source>
        <dbReference type="ARBA" id="ARBA00011407"/>
    </source>
</evidence>
<feature type="binding site" description="in other chain" evidence="6">
    <location>
        <position position="83"/>
    </location>
    <ligand>
        <name>substrate</name>
        <note>ligand shared between homodimeric partners</note>
    </ligand>
</feature>
<dbReference type="HAMAP" id="MF_03036">
    <property type="entry name" value="Nuc_phosphate_hydrolase"/>
    <property type="match status" value="1"/>
</dbReference>
<evidence type="ECO:0000313" key="7">
    <source>
        <dbReference type="EMBL" id="RIJ49733.1"/>
    </source>
</evidence>
<evidence type="ECO:0000256" key="5">
    <source>
        <dbReference type="ARBA" id="ARBA00047460"/>
    </source>
</evidence>
<dbReference type="GO" id="GO:0042802">
    <property type="term" value="F:identical protein binding"/>
    <property type="evidence" value="ECO:0007669"/>
    <property type="project" value="UniProtKB-ARBA"/>
</dbReference>
<dbReference type="OrthoDB" id="9811273at2"/>
<dbReference type="SUPFAM" id="SSF52309">
    <property type="entry name" value="N-(deoxy)ribosyltransferase-like"/>
    <property type="match status" value="1"/>
</dbReference>
<dbReference type="GO" id="GO:0009116">
    <property type="term" value="P:nucleoside metabolic process"/>
    <property type="evidence" value="ECO:0007669"/>
    <property type="project" value="UniProtKB-UniRule"/>
</dbReference>
<comment type="subunit">
    <text evidence="1 6">Monomer and homodimer.</text>
</comment>
<comment type="catalytic activity">
    <reaction evidence="5">
        <text>5-hydroxymethyl-dUMP + H2O = 5-hydroxymethyluracil + 2-deoxy-D-ribose 5-phosphate</text>
        <dbReference type="Rhea" id="RHEA:77099"/>
        <dbReference type="ChEBI" id="CHEBI:15377"/>
        <dbReference type="ChEBI" id="CHEBI:16964"/>
        <dbReference type="ChEBI" id="CHEBI:62877"/>
        <dbReference type="ChEBI" id="CHEBI:90409"/>
    </reaction>
    <physiologicalReaction direction="left-to-right" evidence="5">
        <dbReference type="Rhea" id="RHEA:77100"/>
    </physiologicalReaction>
</comment>
<dbReference type="EMBL" id="QWGR01000002">
    <property type="protein sequence ID" value="RIJ49733.1"/>
    <property type="molecule type" value="Genomic_DNA"/>
</dbReference>
<protein>
    <recommendedName>
        <fullName evidence="6">Putative 2'-deoxynucleoside 5'-phosphate N-hydrolase 1</fullName>
        <ecNumber evidence="6">3.2.2.-</ecNumber>
    </recommendedName>
</protein>
<accession>A0A399T763</accession>
<comment type="function">
    <text evidence="6">Catalyzes the cleavage of the N-glycosidic bond of deoxyribonucleoside 5'-monophosphates to yield deoxyribose 5-phosphate and a purine or pyrimidine base.</text>
</comment>
<dbReference type="Proteomes" id="UP000265926">
    <property type="component" value="Unassembled WGS sequence"/>
</dbReference>
<evidence type="ECO:0000256" key="2">
    <source>
        <dbReference type="ARBA" id="ARBA00022801"/>
    </source>
</evidence>
<dbReference type="InterPro" id="IPR051239">
    <property type="entry name" value="2'-dNMP_N-hydrolase"/>
</dbReference>
<evidence type="ECO:0000256" key="6">
    <source>
        <dbReference type="HAMAP-Rule" id="MF_03036"/>
    </source>
</evidence>
<comment type="caution">
    <text evidence="6">Lacks conserved residue(s) required for the propagation of feature annotation.</text>
</comment>
<evidence type="ECO:0000313" key="8">
    <source>
        <dbReference type="Proteomes" id="UP000265926"/>
    </source>
</evidence>
<dbReference type="Gene3D" id="3.40.50.450">
    <property type="match status" value="1"/>
</dbReference>
<dbReference type="PANTHER" id="PTHR15364:SF0">
    <property type="entry name" value="2'-DEOXYNUCLEOSIDE 5'-PHOSPHATE N-HYDROLASE 1"/>
    <property type="match status" value="1"/>
</dbReference>
<comment type="similarity">
    <text evidence="6">Belongs to the 2'-deoxynucleoside 5'-phosphate N-hydrolase 1 family.</text>
</comment>
<dbReference type="EC" id="3.2.2.-" evidence="6"/>
<keyword evidence="3 6" id="KW-0546">Nucleotide metabolism</keyword>
<dbReference type="GO" id="GO:0006163">
    <property type="term" value="P:purine nucleotide metabolic process"/>
    <property type="evidence" value="ECO:0007669"/>
    <property type="project" value="UniProtKB-ARBA"/>
</dbReference>
<gene>
    <name evidence="7" type="ORF">D1614_03045</name>
</gene>
<keyword evidence="7" id="KW-0808">Transferase</keyword>
<dbReference type="GO" id="GO:0070694">
    <property type="term" value="F:5-hydroxymethyl-dUMP N-hydrolase activity"/>
    <property type="evidence" value="ECO:0007669"/>
    <property type="project" value="InterPro"/>
</dbReference>
<reference evidence="7 8" key="1">
    <citation type="submission" date="2018-08" db="EMBL/GenBank/DDBJ databases">
        <title>Pallidiluteibacterium maritimus gen. nov., sp. nov., isolated from coastal sediment.</title>
        <authorList>
            <person name="Zhou L.Y."/>
        </authorList>
    </citation>
    <scope>NUCLEOTIDE SEQUENCE [LARGE SCALE GENOMIC DNA]</scope>
    <source>
        <strain evidence="7 8">XSD2</strain>
    </source>
</reference>
<keyword evidence="8" id="KW-1185">Reference proteome</keyword>
<dbReference type="FunFam" id="3.40.50.450:FF:000019">
    <property type="entry name" value="2'-deoxynucleoside 5'-phosphate N-hydrolase 1"/>
    <property type="match status" value="1"/>
</dbReference>
<dbReference type="GO" id="GO:0009159">
    <property type="term" value="P:deoxyribonucleoside monophosphate catabolic process"/>
    <property type="evidence" value="ECO:0007669"/>
    <property type="project" value="InterPro"/>
</dbReference>
<dbReference type="PANTHER" id="PTHR15364">
    <property type="entry name" value="2'-DEOXYNUCLEOSIDE 5'-PHOSPHATE N-HYDROLASE 1"/>
    <property type="match status" value="1"/>
</dbReference>
<sequence length="139" mass="15064">MKIYFAGSIRGGREDAALYLQIIEHLKNYGEVLTEHVGDPALTSAGDDGPTDRYIHDRDVEWLLQSDVLVAEVTAVSMGVGYEIGRAVAVGKKVLCLFRPDAGKNLSAMVAGCSGIKLVQYTSLSEAQSAIDQFWEENA</sequence>
<dbReference type="InterPro" id="IPR028607">
    <property type="entry name" value="DNPH1"/>
</dbReference>
<evidence type="ECO:0000256" key="4">
    <source>
        <dbReference type="ARBA" id="ARBA00023295"/>
    </source>
</evidence>
<dbReference type="Pfam" id="PF05014">
    <property type="entry name" value="Nuc_deoxyrib_tr"/>
    <property type="match status" value="1"/>
</dbReference>
<keyword evidence="4 6" id="KW-0326">Glycosidase</keyword>
<dbReference type="RefSeq" id="WP_119436421.1">
    <property type="nucleotide sequence ID" value="NZ_QWGR01000002.1"/>
</dbReference>
<dbReference type="GO" id="GO:0016740">
    <property type="term" value="F:transferase activity"/>
    <property type="evidence" value="ECO:0007669"/>
    <property type="project" value="UniProtKB-KW"/>
</dbReference>
<dbReference type="AlphaFoldDB" id="A0A399T763"/>
<feature type="binding site" description="in other chain" evidence="6">
    <location>
        <position position="19"/>
    </location>
    <ligand>
        <name>substrate</name>
        <note>ligand shared between homodimeric partners</note>
    </ligand>
</feature>
<comment type="caution">
    <text evidence="7">The sequence shown here is derived from an EMBL/GenBank/DDBJ whole genome shotgun (WGS) entry which is preliminary data.</text>
</comment>
<organism evidence="7 8">
    <name type="scientific">Maribellus luteus</name>
    <dbReference type="NCBI Taxonomy" id="2305463"/>
    <lineage>
        <taxon>Bacteria</taxon>
        <taxon>Pseudomonadati</taxon>
        <taxon>Bacteroidota</taxon>
        <taxon>Bacteroidia</taxon>
        <taxon>Marinilabiliales</taxon>
        <taxon>Prolixibacteraceae</taxon>
        <taxon>Maribellus</taxon>
    </lineage>
</organism>
<proteinExistence type="inferred from homology"/>
<keyword evidence="2 6" id="KW-0378">Hydrolase</keyword>
<comment type="catalytic activity">
    <reaction evidence="6">
        <text>a purine 2'-deoxyribonucleoside 5'-phosphate + H2O = a purine nucleobase + 2-deoxy-D-ribose 5-phosphate</text>
        <dbReference type="Rhea" id="RHEA:51132"/>
        <dbReference type="ChEBI" id="CHEBI:15377"/>
        <dbReference type="ChEBI" id="CHEBI:26386"/>
        <dbReference type="ChEBI" id="CHEBI:62877"/>
        <dbReference type="ChEBI" id="CHEBI:142198"/>
    </reaction>
</comment>
<feature type="binding site" evidence="6">
    <location>
        <begin position="107"/>
        <end position="109"/>
    </location>
    <ligand>
        <name>substrate</name>
        <note>ligand shared between homodimeric partners</note>
    </ligand>
</feature>